<feature type="domain" description="Metallo-beta-lactamase" evidence="3">
    <location>
        <begin position="24"/>
        <end position="237"/>
    </location>
</feature>
<proteinExistence type="predicted"/>
<dbReference type="InterPro" id="IPR036866">
    <property type="entry name" value="RibonucZ/Hydroxyglut_hydro"/>
</dbReference>
<reference evidence="4" key="1">
    <citation type="submission" date="2021-10" db="EMBL/GenBank/DDBJ databases">
        <title>Anaerobic single-cell dispensing facilitates the cultivation of human gut bacteria.</title>
        <authorList>
            <person name="Afrizal A."/>
        </authorList>
    </citation>
    <scope>NUCLEOTIDE SEQUENCE</scope>
    <source>
        <strain evidence="4">CLA-AA-H250</strain>
    </source>
</reference>
<evidence type="ECO:0000259" key="3">
    <source>
        <dbReference type="SMART" id="SM00849"/>
    </source>
</evidence>
<dbReference type="SUPFAM" id="SSF56281">
    <property type="entry name" value="Metallo-hydrolase/oxidoreductase"/>
    <property type="match status" value="1"/>
</dbReference>
<dbReference type="CDD" id="cd07719">
    <property type="entry name" value="arylsulfatase_AtsA-like_MBL-fold"/>
    <property type="match status" value="1"/>
</dbReference>
<comment type="caution">
    <text evidence="4">The sequence shown here is derived from an EMBL/GenBank/DDBJ whole genome shotgun (WGS) entry which is preliminary data.</text>
</comment>
<dbReference type="PANTHER" id="PTHR46018">
    <property type="entry name" value="ZINC PHOSPHODIESTERASE ELAC PROTEIN 1"/>
    <property type="match status" value="1"/>
</dbReference>
<dbReference type="Proteomes" id="UP001199424">
    <property type="component" value="Unassembled WGS sequence"/>
</dbReference>
<keyword evidence="1" id="KW-0255">Endonuclease</keyword>
<dbReference type="SMART" id="SM00849">
    <property type="entry name" value="Lactamase_B"/>
    <property type="match status" value="1"/>
</dbReference>
<protein>
    <submittedName>
        <fullName evidence="4">MBL fold metallo-hydrolase</fullName>
    </submittedName>
</protein>
<evidence type="ECO:0000256" key="2">
    <source>
        <dbReference type="ARBA" id="ARBA00022801"/>
    </source>
</evidence>
<dbReference type="InterPro" id="IPR001279">
    <property type="entry name" value="Metallo-B-lactamas"/>
</dbReference>
<organism evidence="4 5">
    <name type="scientific">Hominenteromicrobium mulieris</name>
    <dbReference type="NCBI Taxonomy" id="2885357"/>
    <lineage>
        <taxon>Bacteria</taxon>
        <taxon>Bacillati</taxon>
        <taxon>Bacillota</taxon>
        <taxon>Clostridia</taxon>
        <taxon>Eubacteriales</taxon>
        <taxon>Oscillospiraceae</taxon>
        <taxon>Hominenteromicrobium</taxon>
    </lineage>
</organism>
<dbReference type="Pfam" id="PF12706">
    <property type="entry name" value="Lactamase_B_2"/>
    <property type="match status" value="1"/>
</dbReference>
<keyword evidence="2" id="KW-0378">Hydrolase</keyword>
<evidence type="ECO:0000313" key="4">
    <source>
        <dbReference type="EMBL" id="MCC2137159.1"/>
    </source>
</evidence>
<dbReference type="RefSeq" id="WP_308449448.1">
    <property type="nucleotide sequence ID" value="NZ_JAJEQC010000008.1"/>
</dbReference>
<sequence length="297" mass="32936">MINVETKLVLLGTGTPNACPWASGPASAVVVDGHAYLVDFGPGVVRRAAEAYRRGEDALRPDLLDTAFCTHLHTDHTAGFADLIFTPWVLEREKPLGVFGPKGIRNMAQHLLSAYAVDIDFRLHGFERANENGYKVEATEIEPGVIYEDERVTVEAFTVSHGTLESYGYKFTTKDGKTVVISGDTAPLDIVAEKAKNCDILLHEVEYAAGIAAREPKWQKYHREVHTLSTDLAEVAKKAQPKLLVTYHRIYHMNTQDNAIDVEAETRRRSDLILQEIRDAGYTGKVVNGEDLDVFNA</sequence>
<dbReference type="EMBL" id="JAJEQC010000008">
    <property type="protein sequence ID" value="MCC2137159.1"/>
    <property type="molecule type" value="Genomic_DNA"/>
</dbReference>
<keyword evidence="1" id="KW-0540">Nuclease</keyword>
<dbReference type="AlphaFoldDB" id="A0AAE3AIC1"/>
<dbReference type="GO" id="GO:0042781">
    <property type="term" value="F:3'-tRNA processing endoribonuclease activity"/>
    <property type="evidence" value="ECO:0007669"/>
    <property type="project" value="TreeGrafter"/>
</dbReference>
<dbReference type="Gene3D" id="3.60.15.10">
    <property type="entry name" value="Ribonuclease Z/Hydroxyacylglutathione hydrolase-like"/>
    <property type="match status" value="1"/>
</dbReference>
<dbReference type="InterPro" id="IPR044094">
    <property type="entry name" value="AtsA-like_MBL-fold"/>
</dbReference>
<evidence type="ECO:0000313" key="5">
    <source>
        <dbReference type="Proteomes" id="UP001199424"/>
    </source>
</evidence>
<name>A0AAE3AIC1_9FIRM</name>
<dbReference type="PANTHER" id="PTHR46018:SF2">
    <property type="entry name" value="ZINC PHOSPHODIESTERASE ELAC PROTEIN 1"/>
    <property type="match status" value="1"/>
</dbReference>
<keyword evidence="5" id="KW-1185">Reference proteome</keyword>
<accession>A0AAE3AIC1</accession>
<evidence type="ECO:0000256" key="1">
    <source>
        <dbReference type="ARBA" id="ARBA00022759"/>
    </source>
</evidence>
<gene>
    <name evidence="4" type="ORF">LKD31_09030</name>
</gene>